<evidence type="ECO:0000256" key="8">
    <source>
        <dbReference type="RuleBase" id="RU367043"/>
    </source>
</evidence>
<keyword evidence="2" id="KW-0479">Metal-binding</keyword>
<name>A7AS04_BABBO</name>
<dbReference type="OMA" id="QDFLRMY"/>
<organism evidence="10 11">
    <name type="scientific">Babesia bovis</name>
    <dbReference type="NCBI Taxonomy" id="5865"/>
    <lineage>
        <taxon>Eukaryota</taxon>
        <taxon>Sar</taxon>
        <taxon>Alveolata</taxon>
        <taxon>Apicomplexa</taxon>
        <taxon>Aconoidasida</taxon>
        <taxon>Piroplasmida</taxon>
        <taxon>Babesiidae</taxon>
        <taxon>Babesia</taxon>
    </lineage>
</organism>
<reference evidence="10 11" key="1">
    <citation type="journal article" date="2007" name="PLoS Pathog.">
        <title>Genome sequence of Babesia bovis and comparative analysis of apicomplexan hemoprotozoa.</title>
        <authorList>
            <person name="Brayton K.A."/>
            <person name="Lau A.O.T."/>
            <person name="Herndon D.R."/>
            <person name="Hannick L."/>
            <person name="Kappmeyer L.S."/>
            <person name="Berens S.J."/>
            <person name="Bidwell S.L."/>
            <person name="Brown W.C."/>
            <person name="Crabtree J."/>
            <person name="Fadrosh D."/>
            <person name="Feldblum T."/>
            <person name="Forberger H.A."/>
            <person name="Haas B.J."/>
            <person name="Howell J.M."/>
            <person name="Khouri H."/>
            <person name="Koo H."/>
            <person name="Mann D.J."/>
            <person name="Norimine J."/>
            <person name="Paulsen I.T."/>
            <person name="Radune D."/>
            <person name="Ren Q."/>
            <person name="Smith R.K. Jr."/>
            <person name="Suarez C.E."/>
            <person name="White O."/>
            <person name="Wortman J.R."/>
            <person name="Knowles D.P. Jr."/>
            <person name="McElwain T.F."/>
            <person name="Nene V.M."/>
        </authorList>
    </citation>
    <scope>NUCLEOTIDE SEQUENCE [LARGE SCALE GENOMIC DNA]</scope>
    <source>
        <strain evidence="10">T2Bo</strain>
    </source>
</reference>
<dbReference type="EMBL" id="AAXT01000002">
    <property type="protein sequence ID" value="EDO07323.1"/>
    <property type="molecule type" value="Genomic_DNA"/>
</dbReference>
<evidence type="ECO:0000256" key="6">
    <source>
        <dbReference type="ARBA" id="ARBA00023128"/>
    </source>
</evidence>
<dbReference type="Proteomes" id="UP000002173">
    <property type="component" value="Unassembled WGS sequence"/>
</dbReference>
<dbReference type="GO" id="GO:0046872">
    <property type="term" value="F:metal ion binding"/>
    <property type="evidence" value="ECO:0007669"/>
    <property type="project" value="UniProtKB-KW"/>
</dbReference>
<dbReference type="VEuPathDB" id="PiroplasmaDB:BBOV_IV009690"/>
<evidence type="ECO:0000313" key="11">
    <source>
        <dbReference type="Proteomes" id="UP000002173"/>
    </source>
</evidence>
<sequence length="92" mass="10839">MATTQSSDPDFSHLTAEQRSKVMDHLNELQYRDTLETYNGMVEKCFNECISSFRSKELDKRENACVESCVKMFFEFSQRIGQRFAEKQQQKP</sequence>
<dbReference type="InterPro" id="IPR004217">
    <property type="entry name" value="Tim10-like"/>
</dbReference>
<evidence type="ECO:0000256" key="1">
    <source>
        <dbReference type="ARBA" id="ARBA00022448"/>
    </source>
</evidence>
<comment type="similarity">
    <text evidence="8">Belongs to the small Tim family.</text>
</comment>
<dbReference type="InterPro" id="IPR035427">
    <property type="entry name" value="Tim10-like_dom_sf"/>
</dbReference>
<comment type="function">
    <text evidence="8">Mitochondrial intermembrane chaperone that participates in the import and insertion of some multi-pass transmembrane proteins into the mitochondrial inner membrane. Also required for the transfer of beta-barrel precursors from the TOM complex to the sorting and assembly machinery (SAM complex) of the outer membrane. Acts as a chaperone-like protein that protects the hydrophobic precursors from aggregation and guide them through the mitochondrial intermembrane space.</text>
</comment>
<dbReference type="GO" id="GO:0005743">
    <property type="term" value="C:mitochondrial inner membrane"/>
    <property type="evidence" value="ECO:0007669"/>
    <property type="project" value="UniProtKB-SubCell"/>
</dbReference>
<accession>A7AS04</accession>
<dbReference type="KEGG" id="bbo:BBOV_IV009690"/>
<dbReference type="AlphaFoldDB" id="A7AS04"/>
<dbReference type="Gene3D" id="1.10.287.810">
    <property type="entry name" value="Mitochondrial import inner membrane translocase subunit tim13 like domains"/>
    <property type="match status" value="1"/>
</dbReference>
<keyword evidence="8" id="KW-0143">Chaperone</keyword>
<evidence type="ECO:0000259" key="9">
    <source>
        <dbReference type="Pfam" id="PF02953"/>
    </source>
</evidence>
<dbReference type="Pfam" id="PF02953">
    <property type="entry name" value="zf-Tim10_DDP"/>
    <property type="match status" value="1"/>
</dbReference>
<dbReference type="RefSeq" id="XP_001610891.1">
    <property type="nucleotide sequence ID" value="XM_001610841.1"/>
</dbReference>
<dbReference type="InParanoid" id="A7AS04"/>
<dbReference type="GeneID" id="5479125"/>
<evidence type="ECO:0000313" key="10">
    <source>
        <dbReference type="EMBL" id="EDO07323.1"/>
    </source>
</evidence>
<reference evidence="11" key="3">
    <citation type="journal article" date="2021" name="Int. J. Parasitol.">
        <title>Comparative analysis of gene expression between Babesia bovis blood stages and kinetes allowed by improved genome annotation.</title>
        <authorList>
            <person name="Ueti M.W."/>
            <person name="Johnson W.C."/>
            <person name="Kappmeyer L.S."/>
            <person name="Herndon D.R."/>
            <person name="Mousel M.R."/>
            <person name="Reif K.E."/>
            <person name="Taus N.S."/>
            <person name="Ifeonu O.O."/>
            <person name="Silva J.C."/>
            <person name="Suarez C.E."/>
            <person name="Brayton K.A."/>
        </authorList>
    </citation>
    <scope>NUCLEOTIDE SEQUENCE [LARGE SCALE GENOMIC DNA]</scope>
</reference>
<keyword evidence="7 8" id="KW-1015">Disulfide bond</keyword>
<keyword evidence="3" id="KW-0862">Zinc</keyword>
<keyword evidence="8" id="KW-0999">Mitochondrion inner membrane</keyword>
<dbReference type="FunCoup" id="A7AS04">
    <property type="interactions" value="368"/>
</dbReference>
<dbReference type="STRING" id="5865.A7AS04"/>
<evidence type="ECO:0000256" key="7">
    <source>
        <dbReference type="ARBA" id="ARBA00023157"/>
    </source>
</evidence>
<keyword evidence="4 8" id="KW-0653">Protein transport</keyword>
<comment type="subcellular location">
    <subcellularLocation>
        <location evidence="8">Mitochondrion inner membrane</location>
        <topology evidence="8">Peripheral membrane protein</topology>
        <orientation evidence="8">Intermembrane side</orientation>
    </subcellularLocation>
</comment>
<evidence type="ECO:0000256" key="5">
    <source>
        <dbReference type="ARBA" id="ARBA00023010"/>
    </source>
</evidence>
<feature type="domain" description="Tim10-like" evidence="9">
    <location>
        <begin position="26"/>
        <end position="86"/>
    </location>
</feature>
<dbReference type="GO" id="GO:0015031">
    <property type="term" value="P:protein transport"/>
    <property type="evidence" value="ECO:0007669"/>
    <property type="project" value="UniProtKB-KW"/>
</dbReference>
<protein>
    <recommendedName>
        <fullName evidence="8">Mitochondrial import inner membrane translocase subunit</fullName>
    </recommendedName>
</protein>
<dbReference type="InterPro" id="IPR050673">
    <property type="entry name" value="Mito_inner_translocase_sub"/>
</dbReference>
<reference evidence="11" key="2">
    <citation type="journal article" date="2020" name="Data Brief">
        <title>Transcriptome dataset of Babesia bovis life stages within vertebrate and invertebrate hosts.</title>
        <authorList>
            <person name="Ueti M.W."/>
            <person name="Johnson W.C."/>
            <person name="Kappmeyer L.S."/>
            <person name="Herndon D.R."/>
            <person name="Mousel M.R."/>
            <person name="Reif K.E."/>
            <person name="Taus N.S."/>
            <person name="Ifeonu O.O."/>
            <person name="Silva J.C."/>
            <person name="Suarez C.E."/>
            <person name="Brayton K.A."/>
        </authorList>
    </citation>
    <scope>NUCLEOTIDE SEQUENCE [LARGE SCALE GENOMIC DNA]</scope>
</reference>
<gene>
    <name evidence="10" type="ORF">BBOV_IV009690</name>
</gene>
<keyword evidence="8" id="KW-0472">Membrane</keyword>
<comment type="caution">
    <text evidence="10">The sequence shown here is derived from an EMBL/GenBank/DDBJ whole genome shotgun (WGS) entry which is preliminary data.</text>
</comment>
<keyword evidence="1 8" id="KW-0813">Transport</keyword>
<evidence type="ECO:0000256" key="3">
    <source>
        <dbReference type="ARBA" id="ARBA00022833"/>
    </source>
</evidence>
<keyword evidence="11" id="KW-1185">Reference proteome</keyword>
<evidence type="ECO:0000256" key="4">
    <source>
        <dbReference type="ARBA" id="ARBA00022927"/>
    </source>
</evidence>
<dbReference type="SUPFAM" id="SSF144122">
    <property type="entry name" value="Tim10-like"/>
    <property type="match status" value="1"/>
</dbReference>
<dbReference type="eggNOG" id="KOG3479">
    <property type="taxonomic scope" value="Eukaryota"/>
</dbReference>
<comment type="domain">
    <text evidence="8">The twin CX3C motif contains 4 conserved Cys residues that form 2 disulfide bonds in the mitochondrial intermembrane space.</text>
</comment>
<dbReference type="PANTHER" id="PTHR13172">
    <property type="entry name" value="MITOCHONDRIAL IMPORT INNER MEMBRANE TRANSLOCASE SUBUNIT TIM9B"/>
    <property type="match status" value="1"/>
</dbReference>
<comment type="subunit">
    <text evidence="8">Heterohexamer.</text>
</comment>
<keyword evidence="6 8" id="KW-0496">Mitochondrion</keyword>
<proteinExistence type="inferred from homology"/>
<evidence type="ECO:0000256" key="2">
    <source>
        <dbReference type="ARBA" id="ARBA00022723"/>
    </source>
</evidence>
<keyword evidence="5 8" id="KW-0811">Translocation</keyword>